<feature type="active site" description="Proton donor/acceptor" evidence="7">
    <location>
        <position position="185"/>
    </location>
</feature>
<keyword evidence="6 8" id="KW-0961">Cell wall biogenesis/degradation</keyword>
<dbReference type="Pfam" id="PF01427">
    <property type="entry name" value="Peptidase_M15"/>
    <property type="match status" value="1"/>
</dbReference>
<comment type="caution">
    <text evidence="9">The sequence shown here is derived from an EMBL/GenBank/DDBJ whole genome shotgun (WGS) entry which is preliminary data.</text>
</comment>
<keyword evidence="7 8" id="KW-0224">Dipeptidase</keyword>
<sequence length="208" mass="23227">MPTDRAPAGFVALADVAPTIRQDLRYTGSDNFVGSPLDGYRNATCVLTLPAALALSRAAHVLARDGYALTVLDGYRPQRAVDHMRRWAADPTDQATKARHYPRVAKERLFGPDYIHTRSGHSRGSTVDVTLTTLGGRPLDMGTRFDFFDPRSHTDHPDTPLPARVHRCILGEAMTAAGFRNLPTEWWHFTLLEEPFPDQYFDFLPGHT</sequence>
<evidence type="ECO:0000256" key="1">
    <source>
        <dbReference type="ARBA" id="ARBA00022670"/>
    </source>
</evidence>
<gene>
    <name evidence="9" type="ORF">KN815_20410</name>
</gene>
<keyword evidence="4 7" id="KW-0862">Zinc</keyword>
<dbReference type="PIRSF" id="PIRSF026671">
    <property type="entry name" value="AA_dipeptidase"/>
    <property type="match status" value="1"/>
</dbReference>
<comment type="cofactor">
    <cofactor evidence="7">
        <name>Zn(2+)</name>
        <dbReference type="ChEBI" id="CHEBI:29105"/>
    </cofactor>
    <text evidence="7">Binds 1 zinc ion per subunit.</text>
</comment>
<keyword evidence="2 7" id="KW-0479">Metal-binding</keyword>
<evidence type="ECO:0000313" key="10">
    <source>
        <dbReference type="Proteomes" id="UP000720508"/>
    </source>
</evidence>
<proteinExistence type="inferred from homology"/>
<keyword evidence="3 7" id="KW-0378">Hydrolase</keyword>
<dbReference type="PANTHER" id="PTHR43126:SF1">
    <property type="entry name" value="D-ALANYL-D-ALANINE DIPEPTIDASE"/>
    <property type="match status" value="1"/>
</dbReference>
<dbReference type="HAMAP" id="MF_01924">
    <property type="entry name" value="A_A_dipeptidase"/>
    <property type="match status" value="1"/>
</dbReference>
<evidence type="ECO:0000313" key="9">
    <source>
        <dbReference type="EMBL" id="MBU3866343.1"/>
    </source>
</evidence>
<evidence type="ECO:0000256" key="3">
    <source>
        <dbReference type="ARBA" id="ARBA00022801"/>
    </source>
</evidence>
<feature type="site" description="Transition state stabilizer" evidence="7">
    <location>
        <position position="76"/>
    </location>
</feature>
<evidence type="ECO:0000256" key="5">
    <source>
        <dbReference type="ARBA" id="ARBA00023049"/>
    </source>
</evidence>
<comment type="similarity">
    <text evidence="7 8">Belongs to the peptidase M15D family.</text>
</comment>
<dbReference type="EC" id="3.4.13.22" evidence="7 8"/>
<evidence type="ECO:0000256" key="7">
    <source>
        <dbReference type="HAMAP-Rule" id="MF_01924"/>
    </source>
</evidence>
<feature type="binding site" evidence="7">
    <location>
        <position position="128"/>
    </location>
    <ligand>
        <name>Zn(2+)</name>
        <dbReference type="ChEBI" id="CHEBI:29105"/>
        <note>catalytic</note>
    </ligand>
</feature>
<keyword evidence="1 7" id="KW-0645">Protease</keyword>
<evidence type="ECO:0000256" key="4">
    <source>
        <dbReference type="ARBA" id="ARBA00022833"/>
    </source>
</evidence>
<keyword evidence="10" id="KW-1185">Reference proteome</keyword>
<dbReference type="PANTHER" id="PTHR43126">
    <property type="entry name" value="D-ALANYL-D-ALANINE DIPEPTIDASE"/>
    <property type="match status" value="1"/>
</dbReference>
<dbReference type="Proteomes" id="UP000720508">
    <property type="component" value="Unassembled WGS sequence"/>
</dbReference>
<comment type="function">
    <text evidence="7 8">Catalyzes hydrolysis of the D-alanyl-D-alanine dipeptide.</text>
</comment>
<evidence type="ECO:0000256" key="2">
    <source>
        <dbReference type="ARBA" id="ARBA00022723"/>
    </source>
</evidence>
<dbReference type="RefSeq" id="WP_216343386.1">
    <property type="nucleotide sequence ID" value="NZ_JAHLEM010000221.1"/>
</dbReference>
<feature type="binding site" evidence="7">
    <location>
        <position position="188"/>
    </location>
    <ligand>
        <name>Zn(2+)</name>
        <dbReference type="ChEBI" id="CHEBI:29105"/>
        <note>catalytic</note>
    </ligand>
</feature>
<name>A0ABS6CHE3_9ACTN</name>
<dbReference type="CDD" id="cd14817">
    <property type="entry name" value="D-Ala-D-Ala_dipeptidase_VanX"/>
    <property type="match status" value="1"/>
</dbReference>
<dbReference type="InterPro" id="IPR000755">
    <property type="entry name" value="A_A_dipeptidase"/>
</dbReference>
<feature type="binding site" evidence="7">
    <location>
        <position position="121"/>
    </location>
    <ligand>
        <name>Zn(2+)</name>
        <dbReference type="ChEBI" id="CHEBI:29105"/>
        <note>catalytic</note>
    </ligand>
</feature>
<accession>A0ABS6CHE3</accession>
<dbReference type="EMBL" id="JAHLEM010000221">
    <property type="protein sequence ID" value="MBU3866343.1"/>
    <property type="molecule type" value="Genomic_DNA"/>
</dbReference>
<keyword evidence="5 7" id="KW-0482">Metalloprotease</keyword>
<evidence type="ECO:0000256" key="6">
    <source>
        <dbReference type="ARBA" id="ARBA00023316"/>
    </source>
</evidence>
<protein>
    <recommendedName>
        <fullName evidence="7 8">D-alanyl-D-alanine dipeptidase</fullName>
        <shortName evidence="7 8">D-Ala-D-Ala dipeptidase</shortName>
        <ecNumber evidence="7 8">3.4.13.22</ecNumber>
    </recommendedName>
</protein>
<organism evidence="9 10">
    <name type="scientific">Streptomyces niphimycinicus</name>
    <dbReference type="NCBI Taxonomy" id="2842201"/>
    <lineage>
        <taxon>Bacteria</taxon>
        <taxon>Bacillati</taxon>
        <taxon>Actinomycetota</taxon>
        <taxon>Actinomycetes</taxon>
        <taxon>Kitasatosporales</taxon>
        <taxon>Streptomycetaceae</taxon>
        <taxon>Streptomyces</taxon>
    </lineage>
</organism>
<comment type="catalytic activity">
    <reaction evidence="7 8">
        <text>D-alanyl-D-alanine + H2O = 2 D-alanine</text>
        <dbReference type="Rhea" id="RHEA:20661"/>
        <dbReference type="ChEBI" id="CHEBI:15377"/>
        <dbReference type="ChEBI" id="CHEBI:57416"/>
        <dbReference type="ChEBI" id="CHEBI:57822"/>
        <dbReference type="EC" id="3.4.13.22"/>
    </reaction>
</comment>
<evidence type="ECO:0000256" key="8">
    <source>
        <dbReference type="PIRNR" id="PIRNR026671"/>
    </source>
</evidence>
<reference evidence="9 10" key="1">
    <citation type="submission" date="2021-06" db="EMBL/GenBank/DDBJ databases">
        <authorList>
            <person name="Pan X."/>
        </authorList>
    </citation>
    <scope>NUCLEOTIDE SEQUENCE [LARGE SCALE GENOMIC DNA]</scope>
    <source>
        <strain evidence="9 10">4503</strain>
    </source>
</reference>